<sequence length="206" mass="23102">MNEANPTLAALNAAYERWAGTPTTILELRRGELNEQIPTELNILFFQPEPEDNLSEEEYFTYIATAGMSTHVMQGPCKHAELILCVQRLQPPEALETLGRRIAELAVIPFREDTYFAPNLLLSGVSLPLFEPMNCVLITNWGVNSPEWLPGIQPPVQLLSVKPVYESEAEIIKVIGDIEACSRFINEGVNWDDPKRDSAYLIETTS</sequence>
<evidence type="ECO:0000313" key="3">
    <source>
        <dbReference type="Proteomes" id="UP001576784"/>
    </source>
</evidence>
<dbReference type="Pfam" id="PF05076">
    <property type="entry name" value="SUFU"/>
    <property type="match status" value="1"/>
</dbReference>
<gene>
    <name evidence="2" type="ORF">ACE1CI_02280</name>
</gene>
<reference evidence="2 3" key="1">
    <citation type="submission" date="2024-09" db="EMBL/GenBank/DDBJ databases">
        <title>Floridaenema gen nov. (Aerosakkonemataceae, Aerosakkonematales ord. nov., Cyanobacteria) from benthic tropical and subtropical fresh waters, with the description of four new species.</title>
        <authorList>
            <person name="Moretto J.A."/>
            <person name="Berthold D.E."/>
            <person name="Lefler F.W."/>
            <person name="Huang I.-S."/>
            <person name="Laughinghouse H. IV."/>
        </authorList>
    </citation>
    <scope>NUCLEOTIDE SEQUENCE [LARGE SCALE GENOMIC DNA]</scope>
    <source>
        <strain evidence="2 3">BLCC-F50</strain>
    </source>
</reference>
<dbReference type="RefSeq" id="WP_413261425.1">
    <property type="nucleotide sequence ID" value="NZ_JBHFNR010000016.1"/>
</dbReference>
<name>A0ABV4XJ93_9CYAN</name>
<keyword evidence="3" id="KW-1185">Reference proteome</keyword>
<accession>A0ABV4XJ93</accession>
<dbReference type="Proteomes" id="UP001576784">
    <property type="component" value="Unassembled WGS sequence"/>
</dbReference>
<dbReference type="EMBL" id="JBHFNR010000016">
    <property type="protein sequence ID" value="MFB2891749.1"/>
    <property type="molecule type" value="Genomic_DNA"/>
</dbReference>
<evidence type="ECO:0000313" key="2">
    <source>
        <dbReference type="EMBL" id="MFB2891749.1"/>
    </source>
</evidence>
<dbReference type="InterPro" id="IPR020941">
    <property type="entry name" value="SUFU-like_domain"/>
</dbReference>
<comment type="caution">
    <text evidence="2">The sequence shown here is derived from an EMBL/GenBank/DDBJ whole genome shotgun (WGS) entry which is preliminary data.</text>
</comment>
<protein>
    <submittedName>
        <fullName evidence="2">Suppressor of fused domain protein</fullName>
    </submittedName>
</protein>
<organism evidence="2 3">
    <name type="scientific">Floridaenema flaviceps BLCC-F50</name>
    <dbReference type="NCBI Taxonomy" id="3153642"/>
    <lineage>
        <taxon>Bacteria</taxon>
        <taxon>Bacillati</taxon>
        <taxon>Cyanobacteriota</taxon>
        <taxon>Cyanophyceae</taxon>
        <taxon>Oscillatoriophycideae</taxon>
        <taxon>Aerosakkonematales</taxon>
        <taxon>Aerosakkonemataceae</taxon>
        <taxon>Floridanema</taxon>
        <taxon>Floridanema flaviceps</taxon>
    </lineage>
</organism>
<proteinExistence type="predicted"/>
<feature type="domain" description="Suppressor of fused-like" evidence="1">
    <location>
        <begin position="41"/>
        <end position="175"/>
    </location>
</feature>
<evidence type="ECO:0000259" key="1">
    <source>
        <dbReference type="Pfam" id="PF05076"/>
    </source>
</evidence>